<dbReference type="SUPFAM" id="SSF54001">
    <property type="entry name" value="Cysteine proteinases"/>
    <property type="match status" value="1"/>
</dbReference>
<comment type="catalytic activity">
    <reaction evidence="10">
        <text>[protein]-C-terminal L-amino acid-glycyl-phosphatidylethanolamide + H2O = [protein]-C-terminal L-amino acid-glycine + a 1,2-diacyl-sn-glycero-3-phosphoethanolamine</text>
        <dbReference type="Rhea" id="RHEA:67548"/>
        <dbReference type="Rhea" id="RHEA-COMP:17323"/>
        <dbReference type="Rhea" id="RHEA-COMP:17324"/>
        <dbReference type="ChEBI" id="CHEBI:15377"/>
        <dbReference type="ChEBI" id="CHEBI:64612"/>
        <dbReference type="ChEBI" id="CHEBI:172940"/>
        <dbReference type="ChEBI" id="CHEBI:172941"/>
    </reaction>
    <physiologicalReaction direction="left-to-right" evidence="10">
        <dbReference type="Rhea" id="RHEA:67549"/>
    </physiologicalReaction>
</comment>
<dbReference type="Proteomes" id="UP000001460">
    <property type="component" value="Unassembled WGS sequence"/>
</dbReference>
<evidence type="ECO:0000313" key="14">
    <source>
        <dbReference type="Proteomes" id="UP000001460"/>
    </source>
</evidence>
<comment type="function">
    <text evidence="11">Cysteine protease that plays a key role in autophagy by mediating both proteolytic activation and delipidation of ATG8 family proteins.</text>
</comment>
<keyword evidence="6 11" id="KW-0378">Hydrolase</keyword>
<dbReference type="InterPro" id="IPR046792">
    <property type="entry name" value="Peptidase_C54_cat"/>
</dbReference>
<evidence type="ECO:0000256" key="3">
    <source>
        <dbReference type="ARBA" id="ARBA00022448"/>
    </source>
</evidence>
<evidence type="ECO:0000256" key="10">
    <source>
        <dbReference type="ARBA" id="ARBA00029362"/>
    </source>
</evidence>
<dbReference type="Pfam" id="PF03416">
    <property type="entry name" value="Peptidase_C54"/>
    <property type="match status" value="1"/>
</dbReference>
<dbReference type="GeneID" id="6996674"/>
<evidence type="ECO:0000256" key="5">
    <source>
        <dbReference type="ARBA" id="ARBA00022670"/>
    </source>
</evidence>
<dbReference type="GO" id="GO:0035973">
    <property type="term" value="P:aggrephagy"/>
    <property type="evidence" value="ECO:0007669"/>
    <property type="project" value="TreeGrafter"/>
</dbReference>
<accession>B6AG37</accession>
<keyword evidence="3" id="KW-0813">Transport</keyword>
<dbReference type="EMBL" id="DS989732">
    <property type="protein sequence ID" value="EEA07178.1"/>
    <property type="molecule type" value="Genomic_DNA"/>
</dbReference>
<evidence type="ECO:0000256" key="6">
    <source>
        <dbReference type="ARBA" id="ARBA00022801"/>
    </source>
</evidence>
<dbReference type="GO" id="GO:0000045">
    <property type="term" value="P:autophagosome assembly"/>
    <property type="evidence" value="ECO:0007669"/>
    <property type="project" value="TreeGrafter"/>
</dbReference>
<dbReference type="OrthoDB" id="2960936at2759"/>
<keyword evidence="9 11" id="KW-0072">Autophagy</keyword>
<comment type="subcellular location">
    <subcellularLocation>
        <location evidence="1 11">Cytoplasm</location>
    </subcellularLocation>
</comment>
<evidence type="ECO:0000256" key="1">
    <source>
        <dbReference type="ARBA" id="ARBA00004496"/>
    </source>
</evidence>
<feature type="domain" description="Peptidase C54 catalytic" evidence="12">
    <location>
        <begin position="45"/>
        <end position="318"/>
    </location>
</feature>
<evidence type="ECO:0000256" key="9">
    <source>
        <dbReference type="ARBA" id="ARBA00023006"/>
    </source>
</evidence>
<dbReference type="PANTHER" id="PTHR22624:SF49">
    <property type="entry name" value="CYSTEINE PROTEASE"/>
    <property type="match status" value="1"/>
</dbReference>
<reference evidence="13" key="1">
    <citation type="submission" date="2008-06" db="EMBL/GenBank/DDBJ databases">
        <authorList>
            <person name="Lorenzi H."/>
            <person name="Inman J."/>
            <person name="Miller J."/>
            <person name="Schobel S."/>
            <person name="Amedeo P."/>
            <person name="Caler E.V."/>
            <person name="da Silva J."/>
        </authorList>
    </citation>
    <scope>NUCLEOTIDE SEQUENCE [LARGE SCALE GENOMIC DNA]</scope>
    <source>
        <strain evidence="13">RN66</strain>
    </source>
</reference>
<keyword evidence="14" id="KW-1185">Reference proteome</keyword>
<dbReference type="RefSeq" id="XP_002141527.1">
    <property type="nucleotide sequence ID" value="XM_002141491.1"/>
</dbReference>
<proteinExistence type="inferred from homology"/>
<dbReference type="GO" id="GO:0000423">
    <property type="term" value="P:mitophagy"/>
    <property type="evidence" value="ECO:0007669"/>
    <property type="project" value="TreeGrafter"/>
</dbReference>
<dbReference type="EC" id="3.4.22.-" evidence="11"/>
<dbReference type="STRING" id="441375.B6AG37"/>
<keyword evidence="8 11" id="KW-0653">Protein transport</keyword>
<dbReference type="GO" id="GO:0004197">
    <property type="term" value="F:cysteine-type endopeptidase activity"/>
    <property type="evidence" value="ECO:0007669"/>
    <property type="project" value="TreeGrafter"/>
</dbReference>
<dbReference type="eggNOG" id="KOG2674">
    <property type="taxonomic scope" value="Eukaryota"/>
</dbReference>
<evidence type="ECO:0000256" key="2">
    <source>
        <dbReference type="ARBA" id="ARBA00010958"/>
    </source>
</evidence>
<dbReference type="OMA" id="CMIRSTQ"/>
<gene>
    <name evidence="13" type="ORF">CMU_000480</name>
</gene>
<sequence>MTFEGIKQIIYSIRSFISTIIYNIDQHDDSLIFLFGNKYDADKYDSFLKSFHEIILFSYRYNFPTIRSEWDFSIETGSSVTTDLGWGCMLRVIQMSLALGLLRYCKMKKYTYSLDYILQNFQDLEESLFSIHQFVKVGCSIFNKKPKDWFGPTSASTIADYLVKNNPFLFNNFRISSILFKDGTIYKSNLFQSFKNEEYSENTLTFVWLCTRLGSSALNIQKYKDSIFSIFKNVPQLICIAGGHNCSSSALLIVGASEKFLYCLDPHIKLQEAFVIKNFNREEFIQQVPMRISWENLNPSLSFVFCCTDIDDFNHLCYSLVNIDPQLFEILPNKIKKPNWTERRDRDNDFIVI</sequence>
<dbReference type="VEuPathDB" id="CryptoDB:CMU_000480"/>
<comment type="similarity">
    <text evidence="2 11">Belongs to the peptidase C54 family.</text>
</comment>
<evidence type="ECO:0000313" key="13">
    <source>
        <dbReference type="EMBL" id="EEA07178.1"/>
    </source>
</evidence>
<dbReference type="GO" id="GO:0015031">
    <property type="term" value="P:protein transport"/>
    <property type="evidence" value="ECO:0007669"/>
    <property type="project" value="UniProtKB-KW"/>
</dbReference>
<keyword evidence="5 11" id="KW-0645">Protease</keyword>
<protein>
    <recommendedName>
        <fullName evidence="11">Cysteine protease</fullName>
        <ecNumber evidence="11">3.4.22.-</ecNumber>
    </recommendedName>
</protein>
<dbReference type="GO" id="GO:0034727">
    <property type="term" value="P:piecemeal microautophagy of the nucleus"/>
    <property type="evidence" value="ECO:0007669"/>
    <property type="project" value="TreeGrafter"/>
</dbReference>
<dbReference type="InterPro" id="IPR038765">
    <property type="entry name" value="Papain-like_cys_pep_sf"/>
</dbReference>
<evidence type="ECO:0000256" key="7">
    <source>
        <dbReference type="ARBA" id="ARBA00022807"/>
    </source>
</evidence>
<dbReference type="InterPro" id="IPR005078">
    <property type="entry name" value="Peptidase_C54"/>
</dbReference>
<evidence type="ECO:0000256" key="4">
    <source>
        <dbReference type="ARBA" id="ARBA00022490"/>
    </source>
</evidence>
<keyword evidence="7" id="KW-0788">Thiol protease</keyword>
<name>B6AG37_CRYMR</name>
<dbReference type="GO" id="GO:0019786">
    <property type="term" value="F:protein-phosphatidylethanolamide deconjugating activity"/>
    <property type="evidence" value="ECO:0007669"/>
    <property type="project" value="InterPro"/>
</dbReference>
<evidence type="ECO:0000256" key="11">
    <source>
        <dbReference type="RuleBase" id="RU363115"/>
    </source>
</evidence>
<dbReference type="AlphaFoldDB" id="B6AG37"/>
<evidence type="ECO:0000256" key="8">
    <source>
        <dbReference type="ARBA" id="ARBA00022927"/>
    </source>
</evidence>
<keyword evidence="4 11" id="KW-0963">Cytoplasm</keyword>
<evidence type="ECO:0000259" key="12">
    <source>
        <dbReference type="Pfam" id="PF03416"/>
    </source>
</evidence>
<dbReference type="PANTHER" id="PTHR22624">
    <property type="entry name" value="CYSTEINE PROTEASE ATG4"/>
    <property type="match status" value="1"/>
</dbReference>
<organism evidence="13 14">
    <name type="scientific">Cryptosporidium muris (strain RN66)</name>
    <dbReference type="NCBI Taxonomy" id="441375"/>
    <lineage>
        <taxon>Eukaryota</taxon>
        <taxon>Sar</taxon>
        <taxon>Alveolata</taxon>
        <taxon>Apicomplexa</taxon>
        <taxon>Conoidasida</taxon>
        <taxon>Coccidia</taxon>
        <taxon>Eucoccidiorida</taxon>
        <taxon>Eimeriorina</taxon>
        <taxon>Cryptosporidiidae</taxon>
        <taxon>Cryptosporidium</taxon>
    </lineage>
</organism>
<dbReference type="GO" id="GO:0005737">
    <property type="term" value="C:cytoplasm"/>
    <property type="evidence" value="ECO:0007669"/>
    <property type="project" value="UniProtKB-SubCell"/>
</dbReference>
<dbReference type="GO" id="GO:0016485">
    <property type="term" value="P:protein processing"/>
    <property type="evidence" value="ECO:0007669"/>
    <property type="project" value="TreeGrafter"/>
</dbReference>